<evidence type="ECO:0000313" key="3">
    <source>
        <dbReference type="Proteomes" id="UP000248889"/>
    </source>
</evidence>
<feature type="region of interest" description="Disordered" evidence="1">
    <location>
        <begin position="27"/>
        <end position="49"/>
    </location>
</feature>
<dbReference type="SUPFAM" id="SSF143212">
    <property type="entry name" value="Rv2632c-like"/>
    <property type="match status" value="1"/>
</dbReference>
<dbReference type="Pfam" id="PF08962">
    <property type="entry name" value="Rv2632c-like"/>
    <property type="match status" value="1"/>
</dbReference>
<protein>
    <submittedName>
        <fullName evidence="2">DUF1876 domain-containing protein</fullName>
    </submittedName>
</protein>
<comment type="caution">
    <text evidence="2">The sequence shown here is derived from an EMBL/GenBank/DDBJ whole genome shotgun (WGS) entry which is preliminary data.</text>
</comment>
<gene>
    <name evidence="2" type="ORF">DN069_33770</name>
</gene>
<accession>A0A2X0I8J9</accession>
<sequence length="85" mass="9250">MKTKQWTVTVTIDEDDARTEARAVMTDPGAPMATGRGVARRNPTDRAVPDIGDELAVSRALEDLAQRLHDMASHDFAYLAGPATR</sequence>
<dbReference type="AlphaFoldDB" id="A0A2X0I8J9"/>
<dbReference type="RefSeq" id="WP_111507062.1">
    <property type="nucleotide sequence ID" value="NZ_QKYN01000169.1"/>
</dbReference>
<dbReference type="Gene3D" id="3.30.160.240">
    <property type="entry name" value="Rv1738"/>
    <property type="match status" value="1"/>
</dbReference>
<evidence type="ECO:0000313" key="2">
    <source>
        <dbReference type="EMBL" id="RAG81262.1"/>
    </source>
</evidence>
<reference evidence="2 3" key="1">
    <citation type="submission" date="2018-06" db="EMBL/GenBank/DDBJ databases">
        <title>Streptacidiphilus pinicola sp. nov., isolated from pine grove soil.</title>
        <authorList>
            <person name="Roh S.G."/>
            <person name="Park S."/>
            <person name="Kim M.-K."/>
            <person name="Yun B.-R."/>
            <person name="Park J."/>
            <person name="Kim M.J."/>
            <person name="Kim Y.S."/>
            <person name="Kim S.B."/>
        </authorList>
    </citation>
    <scope>NUCLEOTIDE SEQUENCE [LARGE SCALE GENOMIC DNA]</scope>
    <source>
        <strain evidence="2 3">MMS16-CNU450</strain>
    </source>
</reference>
<evidence type="ECO:0000256" key="1">
    <source>
        <dbReference type="SAM" id="MobiDB-lite"/>
    </source>
</evidence>
<dbReference type="InterPro" id="IPR038070">
    <property type="entry name" value="Rv2632c-like_sf"/>
</dbReference>
<dbReference type="EMBL" id="QKYN01000169">
    <property type="protein sequence ID" value="RAG81262.1"/>
    <property type="molecule type" value="Genomic_DNA"/>
</dbReference>
<dbReference type="OrthoDB" id="4828144at2"/>
<dbReference type="Proteomes" id="UP000248889">
    <property type="component" value="Unassembled WGS sequence"/>
</dbReference>
<proteinExistence type="predicted"/>
<dbReference type="InterPro" id="IPR015057">
    <property type="entry name" value="Rv2632c-like"/>
</dbReference>
<organism evidence="2 3">
    <name type="scientific">Streptacidiphilus pinicola</name>
    <dbReference type="NCBI Taxonomy" id="2219663"/>
    <lineage>
        <taxon>Bacteria</taxon>
        <taxon>Bacillati</taxon>
        <taxon>Actinomycetota</taxon>
        <taxon>Actinomycetes</taxon>
        <taxon>Kitasatosporales</taxon>
        <taxon>Streptomycetaceae</taxon>
        <taxon>Streptacidiphilus</taxon>
    </lineage>
</organism>
<keyword evidence="3" id="KW-1185">Reference proteome</keyword>
<name>A0A2X0I8J9_9ACTN</name>